<evidence type="ECO:0000256" key="2">
    <source>
        <dbReference type="ARBA" id="ARBA00022540"/>
    </source>
</evidence>
<dbReference type="OrthoDB" id="590761at2759"/>
<dbReference type="InterPro" id="IPR019770">
    <property type="entry name" value="TIF_eIF_4E_CS"/>
</dbReference>
<dbReference type="InterPro" id="IPR001040">
    <property type="entry name" value="TIF_eIF_4E"/>
</dbReference>
<keyword evidence="9" id="KW-1185">Reference proteome</keyword>
<dbReference type="Gramene" id="KMS94539">
    <property type="protein sequence ID" value="KMS94539"/>
    <property type="gene ID" value="BVRB_020400"/>
</dbReference>
<organism evidence="8 9">
    <name type="scientific">Beta vulgaris subsp. vulgaris</name>
    <name type="common">Beet</name>
    <dbReference type="NCBI Taxonomy" id="3555"/>
    <lineage>
        <taxon>Eukaryota</taxon>
        <taxon>Viridiplantae</taxon>
        <taxon>Streptophyta</taxon>
        <taxon>Embryophyta</taxon>
        <taxon>Tracheophyta</taxon>
        <taxon>Spermatophyta</taxon>
        <taxon>Magnoliopsida</taxon>
        <taxon>eudicotyledons</taxon>
        <taxon>Gunneridae</taxon>
        <taxon>Pentapetalae</taxon>
        <taxon>Caryophyllales</taxon>
        <taxon>Chenopodiaceae</taxon>
        <taxon>Betoideae</taxon>
        <taxon>Beta</taxon>
    </lineage>
</organism>
<dbReference type="GO" id="GO:0006417">
    <property type="term" value="P:regulation of translation"/>
    <property type="evidence" value="ECO:0007669"/>
    <property type="project" value="UniProtKB-KW"/>
</dbReference>
<evidence type="ECO:0000256" key="3">
    <source>
        <dbReference type="ARBA" id="ARBA00022845"/>
    </source>
</evidence>
<comment type="similarity">
    <text evidence="1 7">Belongs to the eukaryotic initiation factor 4E family.</text>
</comment>
<evidence type="ECO:0000256" key="1">
    <source>
        <dbReference type="ARBA" id="ARBA00009860"/>
    </source>
</evidence>
<dbReference type="InterPro" id="IPR023398">
    <property type="entry name" value="TIF_eIF4e-like"/>
</dbReference>
<evidence type="ECO:0000313" key="8">
    <source>
        <dbReference type="EMBL" id="KMS94539.1"/>
    </source>
</evidence>
<feature type="non-terminal residue" evidence="8">
    <location>
        <position position="1"/>
    </location>
</feature>
<dbReference type="GO" id="GO:0016281">
    <property type="term" value="C:eukaryotic translation initiation factor 4F complex"/>
    <property type="evidence" value="ECO:0007669"/>
    <property type="project" value="TreeGrafter"/>
</dbReference>
<dbReference type="Pfam" id="PF01652">
    <property type="entry name" value="IF4E"/>
    <property type="match status" value="1"/>
</dbReference>
<dbReference type="EMBL" id="KQ092675">
    <property type="protein sequence ID" value="KMS94539.1"/>
    <property type="molecule type" value="Genomic_DNA"/>
</dbReference>
<keyword evidence="5 7" id="KW-0648">Protein biosynthesis</keyword>
<keyword evidence="2 7" id="KW-0396">Initiation factor</keyword>
<evidence type="ECO:0000256" key="4">
    <source>
        <dbReference type="ARBA" id="ARBA00022884"/>
    </source>
</evidence>
<dbReference type="AlphaFoldDB" id="A0A0J8B0N4"/>
<dbReference type="Proteomes" id="UP000035740">
    <property type="component" value="Unassembled WGS sequence"/>
</dbReference>
<protein>
    <recommendedName>
        <fullName evidence="6">mRNA cap-binding protein</fullName>
    </recommendedName>
</protein>
<evidence type="ECO:0000313" key="9">
    <source>
        <dbReference type="Proteomes" id="UP000035740"/>
    </source>
</evidence>
<dbReference type="Gene3D" id="3.30.760.10">
    <property type="entry name" value="RNA Cap, Translation Initiation Factor Eif4e"/>
    <property type="match status" value="1"/>
</dbReference>
<reference evidence="8 9" key="1">
    <citation type="journal article" date="2014" name="Nature">
        <title>The genome of the recently domesticated crop plant sugar beet (Beta vulgaris).</title>
        <authorList>
            <person name="Dohm J.C."/>
            <person name="Minoche A.E."/>
            <person name="Holtgrawe D."/>
            <person name="Capella-Gutierrez S."/>
            <person name="Zakrzewski F."/>
            <person name="Tafer H."/>
            <person name="Rupp O."/>
            <person name="Sorensen T.R."/>
            <person name="Stracke R."/>
            <person name="Reinhardt R."/>
            <person name="Goesmann A."/>
            <person name="Kraft T."/>
            <person name="Schulz B."/>
            <person name="Stadler P.F."/>
            <person name="Schmidt T."/>
            <person name="Gabaldon T."/>
            <person name="Lehrach H."/>
            <person name="Weisshaar B."/>
            <person name="Himmelbauer H."/>
        </authorList>
    </citation>
    <scope>NUCLEOTIDE SEQUENCE [LARGE SCALE GENOMIC DNA]</scope>
    <source>
        <tissue evidence="8">Taproot</tissue>
    </source>
</reference>
<evidence type="ECO:0000256" key="7">
    <source>
        <dbReference type="RuleBase" id="RU004374"/>
    </source>
</evidence>
<dbReference type="GO" id="GO:0009615">
    <property type="term" value="P:response to virus"/>
    <property type="evidence" value="ECO:0007669"/>
    <property type="project" value="UniProtKB-ARBA"/>
</dbReference>
<sequence>IGPVYLMSAENREHPLKARYSLWIAPRSFAGAYQAQLTHLATFSTVESFWRHWSWTIRPSEIGFNCDLHLFRDRIRPIWEDDNNVNGGKWEIHLRKGIASRCFEDVILAVLGDQFRVGDEICGVVVSIKSHEDMLSIWNRSAHDQDVISSIRDTLKQILNIPSNQALQYHVHSEKMAAMQQQQ</sequence>
<dbReference type="GO" id="GO:0000340">
    <property type="term" value="F:RNA 7-methylguanosine cap binding"/>
    <property type="evidence" value="ECO:0007669"/>
    <property type="project" value="TreeGrafter"/>
</dbReference>
<gene>
    <name evidence="8" type="ORF">BVRB_020400</name>
</gene>
<dbReference type="PROSITE" id="PS00813">
    <property type="entry name" value="IF4E"/>
    <property type="match status" value="1"/>
</dbReference>
<evidence type="ECO:0000256" key="5">
    <source>
        <dbReference type="ARBA" id="ARBA00022917"/>
    </source>
</evidence>
<keyword evidence="3" id="KW-0810">Translation regulation</keyword>
<feature type="non-terminal residue" evidence="8">
    <location>
        <position position="183"/>
    </location>
</feature>
<dbReference type="GO" id="GO:0003743">
    <property type="term" value="F:translation initiation factor activity"/>
    <property type="evidence" value="ECO:0007669"/>
    <property type="project" value="UniProtKB-KW"/>
</dbReference>
<keyword evidence="4 7" id="KW-0694">RNA-binding</keyword>
<accession>A0A0J8B0N4</accession>
<dbReference type="PANTHER" id="PTHR11960">
    <property type="entry name" value="EUKARYOTIC TRANSLATION INITIATION FACTOR 4E RELATED"/>
    <property type="match status" value="1"/>
</dbReference>
<evidence type="ECO:0000256" key="6">
    <source>
        <dbReference type="ARBA" id="ARBA00030245"/>
    </source>
</evidence>
<dbReference type="SUPFAM" id="SSF55418">
    <property type="entry name" value="eIF4e-like"/>
    <property type="match status" value="1"/>
</dbReference>
<name>A0A0J8B0N4_BETVV</name>
<proteinExistence type="inferred from homology"/>
<dbReference type="PANTHER" id="PTHR11960:SF18">
    <property type="entry name" value="EUKARYOTIC TRANSLATION INITIATION FACTOR 4E HOMOLOGOUS PROTEIN, ISOFORM B"/>
    <property type="match status" value="1"/>
</dbReference>